<keyword evidence="1" id="KW-0732">Signal</keyword>
<feature type="signal peptide" evidence="1">
    <location>
        <begin position="1"/>
        <end position="33"/>
    </location>
</feature>
<feature type="chain" id="PRO_5014869726" evidence="1">
    <location>
        <begin position="34"/>
        <end position="133"/>
    </location>
</feature>
<accession>A0A2M4DG91</accession>
<name>A0A2M4DG91_ANODA</name>
<evidence type="ECO:0000256" key="1">
    <source>
        <dbReference type="SAM" id="SignalP"/>
    </source>
</evidence>
<reference evidence="2" key="1">
    <citation type="submission" date="2018-01" db="EMBL/GenBank/DDBJ databases">
        <title>An insight into the sialome of Amazonian anophelines.</title>
        <authorList>
            <person name="Ribeiro J.M."/>
            <person name="Scarpassa V."/>
            <person name="Calvo E."/>
        </authorList>
    </citation>
    <scope>NUCLEOTIDE SEQUENCE</scope>
</reference>
<evidence type="ECO:0000313" key="2">
    <source>
        <dbReference type="EMBL" id="MBW76509.1"/>
    </source>
</evidence>
<proteinExistence type="predicted"/>
<dbReference type="AlphaFoldDB" id="A0A2M4DG91"/>
<sequence>MRWRASENGARVKTFSCTISFPLLMQFPAATQAATGERVYNNNNSNIFGLPTVACYAFPSRRQPATNNPSVPSPPASSFLTLRRLFTKHPNSISMITARIHGVWVCWHENVMSQPTAAVPWTRRQARPNDGTS</sequence>
<organism evidence="2">
    <name type="scientific">Anopheles darlingi</name>
    <name type="common">Mosquito</name>
    <dbReference type="NCBI Taxonomy" id="43151"/>
    <lineage>
        <taxon>Eukaryota</taxon>
        <taxon>Metazoa</taxon>
        <taxon>Ecdysozoa</taxon>
        <taxon>Arthropoda</taxon>
        <taxon>Hexapoda</taxon>
        <taxon>Insecta</taxon>
        <taxon>Pterygota</taxon>
        <taxon>Neoptera</taxon>
        <taxon>Endopterygota</taxon>
        <taxon>Diptera</taxon>
        <taxon>Nematocera</taxon>
        <taxon>Culicoidea</taxon>
        <taxon>Culicidae</taxon>
        <taxon>Anophelinae</taxon>
        <taxon>Anopheles</taxon>
    </lineage>
</organism>
<dbReference type="EMBL" id="GGFL01012331">
    <property type="protein sequence ID" value="MBW76509.1"/>
    <property type="molecule type" value="Transcribed_RNA"/>
</dbReference>
<protein>
    <submittedName>
        <fullName evidence="2">Putative secreted protein</fullName>
    </submittedName>
</protein>